<dbReference type="SUPFAM" id="SSF52047">
    <property type="entry name" value="RNI-like"/>
    <property type="match status" value="1"/>
</dbReference>
<dbReference type="AlphaFoldDB" id="R0FLJ5"/>
<accession>R0FLJ5</accession>
<dbReference type="InterPro" id="IPR050232">
    <property type="entry name" value="FBL13/AtMIF1-like"/>
</dbReference>
<dbReference type="PANTHER" id="PTHR31900">
    <property type="entry name" value="F-BOX/RNI SUPERFAMILY PROTEIN-RELATED"/>
    <property type="match status" value="1"/>
</dbReference>
<dbReference type="Proteomes" id="UP000029121">
    <property type="component" value="Unassembled WGS sequence"/>
</dbReference>
<proteinExistence type="predicted"/>
<dbReference type="SMART" id="SM00256">
    <property type="entry name" value="FBOX"/>
    <property type="match status" value="1"/>
</dbReference>
<dbReference type="Pfam" id="PF08387">
    <property type="entry name" value="FBD"/>
    <property type="match status" value="1"/>
</dbReference>
<dbReference type="CDD" id="cd22160">
    <property type="entry name" value="F-box_AtFBL13-like"/>
    <property type="match status" value="1"/>
</dbReference>
<dbReference type="InterPro" id="IPR036047">
    <property type="entry name" value="F-box-like_dom_sf"/>
</dbReference>
<gene>
    <name evidence="2" type="ORF">CARUB_v10019390mg</name>
</gene>
<dbReference type="Gene3D" id="3.80.10.10">
    <property type="entry name" value="Ribonuclease Inhibitor"/>
    <property type="match status" value="1"/>
</dbReference>
<sequence>TISIREDRISSLPDPILGQILLNLSTKDVVKTSLLSTRWRSVWRSVPGLDLADYELSDYSSFVNFVNSFVEFSVVSPIVKLKLTSKRERSDPLAINSWVDEAVTRKLQHLEIRRCNGFELLPISLFVCKTLLNHVSLPRLKTMHLEGVRFTNHAAIETLIASCPVLEDLSIVQNDLKAIRVFSDTISSINLVRDVSFTNHQDVEKCEVEIYSPRLKYLSLKDNKSSSFTIYNLCPSAKVDIAVDFNVKGVLDPNDSGKRSFIRNFLNMISSVHDMIICWKTLKEMLPILLWSCPNLKSLILELNGCTKKKKQISISYVPWCLFSSLESVEMKTPIRGTRVEMELIKYFLENSRFLKKLFLRVAGGTMKEEYIIFMEILRFRRCSSACRVNVVGLEETMLKL</sequence>
<dbReference type="Pfam" id="PF24758">
    <property type="entry name" value="LRR_At5g56370"/>
    <property type="match status" value="1"/>
</dbReference>
<keyword evidence="3" id="KW-1185">Reference proteome</keyword>
<dbReference type="STRING" id="81985.R0FLJ5"/>
<feature type="non-terminal residue" evidence="2">
    <location>
        <position position="1"/>
    </location>
</feature>
<dbReference type="PANTHER" id="PTHR31900:SF33">
    <property type="entry name" value="PROTEIN WITH RNI-LIKE_FBD-LIKE DOMAIN"/>
    <property type="match status" value="1"/>
</dbReference>
<dbReference type="Gene3D" id="1.20.1280.50">
    <property type="match status" value="1"/>
</dbReference>
<dbReference type="EMBL" id="KB870809">
    <property type="protein sequence ID" value="EOA23337.1"/>
    <property type="molecule type" value="Genomic_DNA"/>
</dbReference>
<dbReference type="InterPro" id="IPR053781">
    <property type="entry name" value="F-box_AtFBL13-like"/>
</dbReference>
<dbReference type="InterPro" id="IPR055411">
    <property type="entry name" value="LRR_FXL15/At3g58940/PEG3-like"/>
</dbReference>
<dbReference type="InterPro" id="IPR006566">
    <property type="entry name" value="FBD"/>
</dbReference>
<evidence type="ECO:0000313" key="3">
    <source>
        <dbReference type="Proteomes" id="UP000029121"/>
    </source>
</evidence>
<dbReference type="SMART" id="SM00579">
    <property type="entry name" value="FBD"/>
    <property type="match status" value="1"/>
</dbReference>
<evidence type="ECO:0000259" key="1">
    <source>
        <dbReference type="PROSITE" id="PS50181"/>
    </source>
</evidence>
<feature type="domain" description="F-box" evidence="1">
    <location>
        <begin position="6"/>
        <end position="42"/>
    </location>
</feature>
<dbReference type="InterPro" id="IPR032675">
    <property type="entry name" value="LRR_dom_sf"/>
</dbReference>
<dbReference type="Pfam" id="PF00646">
    <property type="entry name" value="F-box"/>
    <property type="match status" value="1"/>
</dbReference>
<dbReference type="InterPro" id="IPR001810">
    <property type="entry name" value="F-box_dom"/>
</dbReference>
<reference evidence="3" key="1">
    <citation type="journal article" date="2013" name="Nat. Genet.">
        <title>The Capsella rubella genome and the genomic consequences of rapid mating system evolution.</title>
        <authorList>
            <person name="Slotte T."/>
            <person name="Hazzouri K.M."/>
            <person name="Agren J.A."/>
            <person name="Koenig D."/>
            <person name="Maumus F."/>
            <person name="Guo Y.L."/>
            <person name="Steige K."/>
            <person name="Platts A.E."/>
            <person name="Escobar J.S."/>
            <person name="Newman L.K."/>
            <person name="Wang W."/>
            <person name="Mandakova T."/>
            <person name="Vello E."/>
            <person name="Smith L.M."/>
            <person name="Henz S.R."/>
            <person name="Steffen J."/>
            <person name="Takuno S."/>
            <person name="Brandvain Y."/>
            <person name="Coop G."/>
            <person name="Andolfatto P."/>
            <person name="Hu T.T."/>
            <person name="Blanchette M."/>
            <person name="Clark R.M."/>
            <person name="Quesneville H."/>
            <person name="Nordborg M."/>
            <person name="Gaut B.S."/>
            <person name="Lysak M.A."/>
            <person name="Jenkins J."/>
            <person name="Grimwood J."/>
            <person name="Chapman J."/>
            <person name="Prochnik S."/>
            <person name="Shu S."/>
            <person name="Rokhsar D."/>
            <person name="Schmutz J."/>
            <person name="Weigel D."/>
            <person name="Wright S.I."/>
        </authorList>
    </citation>
    <scope>NUCLEOTIDE SEQUENCE [LARGE SCALE GENOMIC DNA]</scope>
    <source>
        <strain evidence="3">cv. Monte Gargano</strain>
    </source>
</reference>
<dbReference type="SUPFAM" id="SSF81383">
    <property type="entry name" value="F-box domain"/>
    <property type="match status" value="1"/>
</dbReference>
<dbReference type="PROSITE" id="PS50181">
    <property type="entry name" value="FBOX"/>
    <property type="match status" value="1"/>
</dbReference>
<protein>
    <recommendedName>
        <fullName evidence="1">F-box domain-containing protein</fullName>
    </recommendedName>
</protein>
<evidence type="ECO:0000313" key="2">
    <source>
        <dbReference type="EMBL" id="EOA23337.1"/>
    </source>
</evidence>
<organism evidence="2 3">
    <name type="scientific">Capsella rubella</name>
    <dbReference type="NCBI Taxonomy" id="81985"/>
    <lineage>
        <taxon>Eukaryota</taxon>
        <taxon>Viridiplantae</taxon>
        <taxon>Streptophyta</taxon>
        <taxon>Embryophyta</taxon>
        <taxon>Tracheophyta</taxon>
        <taxon>Spermatophyta</taxon>
        <taxon>Magnoliopsida</taxon>
        <taxon>eudicotyledons</taxon>
        <taxon>Gunneridae</taxon>
        <taxon>Pentapetalae</taxon>
        <taxon>rosids</taxon>
        <taxon>malvids</taxon>
        <taxon>Brassicales</taxon>
        <taxon>Brassicaceae</taxon>
        <taxon>Camelineae</taxon>
        <taxon>Capsella</taxon>
    </lineage>
</organism>
<name>R0FLJ5_9BRAS</name>